<dbReference type="EMBL" id="LCIH01000001">
    <property type="protein sequence ID" value="KKT52480.1"/>
    <property type="molecule type" value="Genomic_DNA"/>
</dbReference>
<gene>
    <name evidence="3" type="ORF">UW44_C0001G0032</name>
</gene>
<dbReference type="PANTHER" id="PTHR22916">
    <property type="entry name" value="GLYCOSYLTRANSFERASE"/>
    <property type="match status" value="1"/>
</dbReference>
<dbReference type="GO" id="GO:0016740">
    <property type="term" value="F:transferase activity"/>
    <property type="evidence" value="ECO:0007669"/>
    <property type="project" value="UniProtKB-KW"/>
</dbReference>
<keyword evidence="1" id="KW-1133">Transmembrane helix</keyword>
<name>A0A0G1HZQ8_9BACT</name>
<accession>A0A0G1HZQ8</accession>
<dbReference type="InterPro" id="IPR029044">
    <property type="entry name" value="Nucleotide-diphossugar_trans"/>
</dbReference>
<comment type="caution">
    <text evidence="3">The sequence shown here is derived from an EMBL/GenBank/DDBJ whole genome shotgun (WGS) entry which is preliminary data.</text>
</comment>
<dbReference type="Gene3D" id="3.90.550.10">
    <property type="entry name" value="Spore Coat Polysaccharide Biosynthesis Protein SpsA, Chain A"/>
    <property type="match status" value="1"/>
</dbReference>
<dbReference type="SUPFAM" id="SSF53448">
    <property type="entry name" value="Nucleotide-diphospho-sugar transferases"/>
    <property type="match status" value="1"/>
</dbReference>
<feature type="transmembrane region" description="Helical" evidence="1">
    <location>
        <begin position="271"/>
        <end position="290"/>
    </location>
</feature>
<dbReference type="InterPro" id="IPR001173">
    <property type="entry name" value="Glyco_trans_2-like"/>
</dbReference>
<reference evidence="3 4" key="1">
    <citation type="journal article" date="2015" name="Nature">
        <title>rRNA introns, odd ribosomes, and small enigmatic genomes across a large radiation of phyla.</title>
        <authorList>
            <person name="Brown C.T."/>
            <person name="Hug L.A."/>
            <person name="Thomas B.C."/>
            <person name="Sharon I."/>
            <person name="Castelle C.J."/>
            <person name="Singh A."/>
            <person name="Wilkins M.J."/>
            <person name="Williams K.H."/>
            <person name="Banfield J.F."/>
        </authorList>
    </citation>
    <scope>NUCLEOTIDE SEQUENCE [LARGE SCALE GENOMIC DNA]</scope>
</reference>
<keyword evidence="1" id="KW-0472">Membrane</keyword>
<evidence type="ECO:0000259" key="2">
    <source>
        <dbReference type="Pfam" id="PF00535"/>
    </source>
</evidence>
<feature type="transmembrane region" description="Helical" evidence="1">
    <location>
        <begin position="302"/>
        <end position="323"/>
    </location>
</feature>
<evidence type="ECO:0000313" key="4">
    <source>
        <dbReference type="Proteomes" id="UP000034006"/>
    </source>
</evidence>
<protein>
    <submittedName>
        <fullName evidence="3">Glycosyl transferase</fullName>
    </submittedName>
</protein>
<feature type="domain" description="Glycosyltransferase 2-like" evidence="2">
    <location>
        <begin position="7"/>
        <end position="118"/>
    </location>
</feature>
<evidence type="ECO:0000313" key="3">
    <source>
        <dbReference type="EMBL" id="KKT52480.1"/>
    </source>
</evidence>
<keyword evidence="3" id="KW-0808">Transferase</keyword>
<sequence>MFQPLISIVIPTLNSGSVLEKCLQSISIQKYPKSKVEILIGDGGSTDNTIALAKKFDATIISNKLKTGESGKAVAVKAAKGELIALIDSDNILPNNHWLSDMVQPFTDKSIIVSEPIRYTYRRQDPLLTRYFALLGMNDPICLFTGNYDRFSYITNRWTDLKFPEVQRQGYLEVTLNHEPIPTIGANGTIFRKEYLQKATKHSDYLFDIDILLKLIRSEGAVKIAKVNTGIIHTFVENDVAKFFRKQLRRINDMSFHKAQENRDVDWEGSFMPGILKFIFSSLLIFPILYQTILGYIRKPDLAWLFHPIACYATLFIYIYGWIRGKIAPAESSRQNWKQ</sequence>
<keyword evidence="1" id="KW-0812">Transmembrane</keyword>
<dbReference type="PANTHER" id="PTHR22916:SF64">
    <property type="entry name" value="TRANSFERASE, PUTATIVE-RELATED"/>
    <property type="match status" value="1"/>
</dbReference>
<dbReference type="AlphaFoldDB" id="A0A0G1HZQ8"/>
<proteinExistence type="predicted"/>
<dbReference type="STRING" id="1618387.UW44_C0001G0032"/>
<evidence type="ECO:0000256" key="1">
    <source>
        <dbReference type="SAM" id="Phobius"/>
    </source>
</evidence>
<dbReference type="Proteomes" id="UP000034006">
    <property type="component" value="Unassembled WGS sequence"/>
</dbReference>
<organism evidence="3 4">
    <name type="scientific">Candidatus Collierbacteria bacterium GW2011_GWB2_44_22</name>
    <dbReference type="NCBI Taxonomy" id="1618387"/>
    <lineage>
        <taxon>Bacteria</taxon>
        <taxon>Candidatus Collieribacteriota</taxon>
    </lineage>
</organism>
<dbReference type="Pfam" id="PF00535">
    <property type="entry name" value="Glycos_transf_2"/>
    <property type="match status" value="1"/>
</dbReference>